<dbReference type="Proteomes" id="UP000324832">
    <property type="component" value="Unassembled WGS sequence"/>
</dbReference>
<gene>
    <name evidence="3" type="ORF">LSINAPIS_LOCUS7919</name>
</gene>
<organism evidence="3 4">
    <name type="scientific">Leptidea sinapis</name>
    <dbReference type="NCBI Taxonomy" id="189913"/>
    <lineage>
        <taxon>Eukaryota</taxon>
        <taxon>Metazoa</taxon>
        <taxon>Ecdysozoa</taxon>
        <taxon>Arthropoda</taxon>
        <taxon>Hexapoda</taxon>
        <taxon>Insecta</taxon>
        <taxon>Pterygota</taxon>
        <taxon>Neoptera</taxon>
        <taxon>Endopterygota</taxon>
        <taxon>Lepidoptera</taxon>
        <taxon>Glossata</taxon>
        <taxon>Ditrysia</taxon>
        <taxon>Papilionoidea</taxon>
        <taxon>Pieridae</taxon>
        <taxon>Dismorphiinae</taxon>
        <taxon>Leptidea</taxon>
    </lineage>
</organism>
<name>A0A5E4QDN9_9NEOP</name>
<feature type="signal peptide" evidence="2">
    <location>
        <begin position="1"/>
        <end position="22"/>
    </location>
</feature>
<protein>
    <recommendedName>
        <fullName evidence="5">Secreted protein</fullName>
    </recommendedName>
</protein>
<keyword evidence="2" id="KW-0732">Signal</keyword>
<evidence type="ECO:0000313" key="3">
    <source>
        <dbReference type="EMBL" id="VVC96408.1"/>
    </source>
</evidence>
<evidence type="ECO:0008006" key="5">
    <source>
        <dbReference type="Google" id="ProtNLM"/>
    </source>
</evidence>
<feature type="compositionally biased region" description="Basic and acidic residues" evidence="1">
    <location>
        <begin position="63"/>
        <end position="77"/>
    </location>
</feature>
<feature type="chain" id="PRO_5022874504" description="Secreted protein" evidence="2">
    <location>
        <begin position="23"/>
        <end position="77"/>
    </location>
</feature>
<feature type="compositionally biased region" description="Acidic residues" evidence="1">
    <location>
        <begin position="27"/>
        <end position="37"/>
    </location>
</feature>
<evidence type="ECO:0000313" key="4">
    <source>
        <dbReference type="Proteomes" id="UP000324832"/>
    </source>
</evidence>
<accession>A0A5E4QDN9</accession>
<reference evidence="3 4" key="1">
    <citation type="submission" date="2017-07" db="EMBL/GenBank/DDBJ databases">
        <authorList>
            <person name="Talla V."/>
            <person name="Backstrom N."/>
        </authorList>
    </citation>
    <scope>NUCLEOTIDE SEQUENCE [LARGE SCALE GENOMIC DNA]</scope>
</reference>
<evidence type="ECO:0000256" key="1">
    <source>
        <dbReference type="SAM" id="MobiDB-lite"/>
    </source>
</evidence>
<evidence type="ECO:0000256" key="2">
    <source>
        <dbReference type="SAM" id="SignalP"/>
    </source>
</evidence>
<sequence length="77" mass="8869">MILKSGFSYILLIIVLMNFGYAKTDSENDVETPEELNNDGKATSEEESPSITEEQLINSLNQLEREIEKYEEQHEET</sequence>
<dbReference type="AlphaFoldDB" id="A0A5E4QDN9"/>
<dbReference type="EMBL" id="FZQP02002703">
    <property type="protein sequence ID" value="VVC96408.1"/>
    <property type="molecule type" value="Genomic_DNA"/>
</dbReference>
<keyword evidence="4" id="KW-1185">Reference proteome</keyword>
<proteinExistence type="predicted"/>
<feature type="region of interest" description="Disordered" evidence="1">
    <location>
        <begin position="25"/>
        <end position="77"/>
    </location>
</feature>